<dbReference type="Gene3D" id="3.40.630.30">
    <property type="match status" value="1"/>
</dbReference>
<dbReference type="PANTHER" id="PTHR43792">
    <property type="entry name" value="GNAT FAMILY, PUTATIVE (AFU_ORTHOLOGUE AFUA_3G00765)-RELATED-RELATED"/>
    <property type="match status" value="1"/>
</dbReference>
<dbReference type="InterPro" id="IPR009297">
    <property type="entry name" value="DUF952"/>
</dbReference>
<evidence type="ECO:0000259" key="1">
    <source>
        <dbReference type="PROSITE" id="PS51186"/>
    </source>
</evidence>
<reference evidence="2 3" key="1">
    <citation type="submission" date="2016-10" db="EMBL/GenBank/DDBJ databases">
        <authorList>
            <person name="de Groot N.N."/>
        </authorList>
    </citation>
    <scope>NUCLEOTIDE SEQUENCE [LARGE SCALE GENOMIC DNA]</scope>
    <source>
        <strain evidence="2 3">DSM 43357</strain>
    </source>
</reference>
<feature type="domain" description="N-acetyltransferase" evidence="1">
    <location>
        <begin position="13"/>
        <end position="180"/>
    </location>
</feature>
<dbReference type="SUPFAM" id="SSF56399">
    <property type="entry name" value="ADP-ribosylation"/>
    <property type="match status" value="1"/>
</dbReference>
<keyword evidence="3" id="KW-1185">Reference proteome</keyword>
<sequence>MLEPRYPISTKRLTLRPFTPDDLDAVHAYESLPEVARYLYWEPRDRDTARGFLDKKIARTALREEGDAIDLAITLTATGEVIGNTLLAWTSRRHRQGEIGYVLHPAHHRRGYAAEATREMLRLGFEQLGLHRIVGRLDARNTASASVLRKLGMRQEAHLVENEVVKGEWTSEIVYAVLAREWPAAPAPASVLHLALRSDWEAARPAGEYRVSTLGRTLEQEGFIHCSRDAAQLRTVHDTFYTAVTEPLVVLHIDTTGLDVRVEGGFPHLYGPLPAGAVTAVHPYPPEPGTA</sequence>
<proteinExistence type="predicted"/>
<organism evidence="2 3">
    <name type="scientific">Nonomuraea pusilla</name>
    <dbReference type="NCBI Taxonomy" id="46177"/>
    <lineage>
        <taxon>Bacteria</taxon>
        <taxon>Bacillati</taxon>
        <taxon>Actinomycetota</taxon>
        <taxon>Actinomycetes</taxon>
        <taxon>Streptosporangiales</taxon>
        <taxon>Streptosporangiaceae</taxon>
        <taxon>Nonomuraea</taxon>
    </lineage>
</organism>
<dbReference type="Pfam" id="PF06108">
    <property type="entry name" value="DUF952"/>
    <property type="match status" value="1"/>
</dbReference>
<dbReference type="Gene3D" id="3.20.170.20">
    <property type="entry name" value="Protein of unknown function DUF952"/>
    <property type="match status" value="1"/>
</dbReference>
<dbReference type="InterPro" id="IPR051531">
    <property type="entry name" value="N-acetyltransferase"/>
</dbReference>
<dbReference type="STRING" id="46177.SAMN05660976_00906"/>
<dbReference type="Proteomes" id="UP000198953">
    <property type="component" value="Unassembled WGS sequence"/>
</dbReference>
<dbReference type="PANTHER" id="PTHR43792:SF1">
    <property type="entry name" value="N-ACETYLTRANSFERASE DOMAIN-CONTAINING PROTEIN"/>
    <property type="match status" value="1"/>
</dbReference>
<keyword evidence="2" id="KW-0808">Transferase</keyword>
<protein>
    <submittedName>
        <fullName evidence="2">Protein N-acetyltransferase, RimJ/RimL family</fullName>
    </submittedName>
</protein>
<dbReference type="InterPro" id="IPR000182">
    <property type="entry name" value="GNAT_dom"/>
</dbReference>
<dbReference type="GO" id="GO:0016747">
    <property type="term" value="F:acyltransferase activity, transferring groups other than amino-acyl groups"/>
    <property type="evidence" value="ECO:0007669"/>
    <property type="project" value="InterPro"/>
</dbReference>
<dbReference type="Pfam" id="PF13302">
    <property type="entry name" value="Acetyltransf_3"/>
    <property type="match status" value="1"/>
</dbReference>
<gene>
    <name evidence="2" type="ORF">SAMN05660976_00906</name>
</gene>
<name>A0A1H7IR16_9ACTN</name>
<accession>A0A1H7IR16</accession>
<dbReference type="AlphaFoldDB" id="A0A1H7IR16"/>
<dbReference type="SUPFAM" id="SSF55729">
    <property type="entry name" value="Acyl-CoA N-acyltransferases (Nat)"/>
    <property type="match status" value="1"/>
</dbReference>
<evidence type="ECO:0000313" key="3">
    <source>
        <dbReference type="Proteomes" id="UP000198953"/>
    </source>
</evidence>
<dbReference type="RefSeq" id="WP_143078556.1">
    <property type="nucleotide sequence ID" value="NZ_FOBF01000002.1"/>
</dbReference>
<dbReference type="OrthoDB" id="9132139at2"/>
<dbReference type="EMBL" id="FOBF01000002">
    <property type="protein sequence ID" value="SEK64931.1"/>
    <property type="molecule type" value="Genomic_DNA"/>
</dbReference>
<dbReference type="PROSITE" id="PS51186">
    <property type="entry name" value="GNAT"/>
    <property type="match status" value="1"/>
</dbReference>
<evidence type="ECO:0000313" key="2">
    <source>
        <dbReference type="EMBL" id="SEK64931.1"/>
    </source>
</evidence>
<dbReference type="InterPro" id="IPR016181">
    <property type="entry name" value="Acyl_CoA_acyltransferase"/>
</dbReference>